<protein>
    <recommendedName>
        <fullName evidence="4">Methyltransferase</fullName>
        <ecNumber evidence="4">2.1.1.-</ecNumber>
    </recommendedName>
</protein>
<gene>
    <name evidence="6" type="ORF">SAMN04488078_100229</name>
</gene>
<dbReference type="RefSeq" id="WP_089276051.1">
    <property type="nucleotide sequence ID" value="NZ_FZON01000002.1"/>
</dbReference>
<organism evidence="6 7">
    <name type="scientific">Antarctobacter heliothermus</name>
    <dbReference type="NCBI Taxonomy" id="74033"/>
    <lineage>
        <taxon>Bacteria</taxon>
        <taxon>Pseudomonadati</taxon>
        <taxon>Pseudomonadota</taxon>
        <taxon>Alphaproteobacteria</taxon>
        <taxon>Rhodobacterales</taxon>
        <taxon>Roseobacteraceae</taxon>
        <taxon>Antarctobacter</taxon>
    </lineage>
</organism>
<reference evidence="6 7" key="1">
    <citation type="submission" date="2017-06" db="EMBL/GenBank/DDBJ databases">
        <authorList>
            <person name="Kim H.J."/>
            <person name="Triplett B.A."/>
        </authorList>
    </citation>
    <scope>NUCLEOTIDE SEQUENCE [LARGE SCALE GENOMIC DNA]</scope>
    <source>
        <strain evidence="6 7">DSM 11445</strain>
    </source>
</reference>
<dbReference type="GO" id="GO:0032259">
    <property type="term" value="P:methylation"/>
    <property type="evidence" value="ECO:0007669"/>
    <property type="project" value="UniProtKB-KW"/>
</dbReference>
<sequence length="515" mass="55360">MNAPVENTGRRRRRRGGDTPTAKRIVNYRQLTNPFTPQTVFTEDRVAAIHDTSLRVLEELGIKVLLPEARRLFAQAGARVDEDSQMVYIGRDIVTAALATAPRQFTLHGGAPDRHIDMRLGSLAFQSGAGAPNCSDMSRGRRPGSLRDVHELTKLVQHFDAIQMLSPGVEPQDIPIHLRHYAFTRMQLSVSDKVPFVFSRGTAQVCDGFEMIAGFRGLSDDQFMQDPHCYTIINTNSPRQIDVPMAQGLIDFARHGQVSVVTPFCLMGAMAPVTVAGAITLSHAEALAGITLTQLANPGAPVCYGAFASNVDMKSGAPAFGTPEQVKASLAAGQLARLVGLPWRNATGCAANTNDAQAAHETEISAWGALLSGASIIIHAAGWIEGGLTVSYEKFITDMEMVQIMAELCAATPAEDADIGFDALAEVQPGGHFFGCAHTMERYATAFYDPLVADWTNFGTWTERGAKDANARALDLWQQILADHHAPANVTGDRLAALDAFIAKRTGEGGAPPAD</sequence>
<keyword evidence="2 6" id="KW-0489">Methyltransferase</keyword>
<accession>A0A239B346</accession>
<evidence type="ECO:0000313" key="6">
    <source>
        <dbReference type="EMBL" id="SNS02220.1"/>
    </source>
</evidence>
<evidence type="ECO:0000256" key="1">
    <source>
        <dbReference type="ARBA" id="ARBA00007137"/>
    </source>
</evidence>
<evidence type="ECO:0000256" key="3">
    <source>
        <dbReference type="ARBA" id="ARBA00022679"/>
    </source>
</evidence>
<dbReference type="GO" id="GO:0008168">
    <property type="term" value="F:methyltransferase activity"/>
    <property type="evidence" value="ECO:0007669"/>
    <property type="project" value="UniProtKB-KW"/>
</dbReference>
<dbReference type="OrthoDB" id="5713681at2"/>
<dbReference type="Proteomes" id="UP000198440">
    <property type="component" value="Unassembled WGS sequence"/>
</dbReference>
<evidence type="ECO:0000313" key="7">
    <source>
        <dbReference type="Proteomes" id="UP000198440"/>
    </source>
</evidence>
<evidence type="ECO:0000256" key="2">
    <source>
        <dbReference type="ARBA" id="ARBA00022603"/>
    </source>
</evidence>
<dbReference type="InterPro" id="IPR038601">
    <property type="entry name" value="MttB-like_sf"/>
</dbReference>
<dbReference type="Pfam" id="PF06253">
    <property type="entry name" value="MTTB"/>
    <property type="match status" value="1"/>
</dbReference>
<feature type="region of interest" description="Disordered" evidence="5">
    <location>
        <begin position="1"/>
        <end position="22"/>
    </location>
</feature>
<comment type="similarity">
    <text evidence="1 4">Belongs to the trimethylamine methyltransferase family.</text>
</comment>
<dbReference type="AlphaFoldDB" id="A0A239B346"/>
<keyword evidence="3 4" id="KW-0808">Transferase</keyword>
<evidence type="ECO:0000256" key="4">
    <source>
        <dbReference type="PIRNR" id="PIRNR037567"/>
    </source>
</evidence>
<name>A0A239B346_9RHOB</name>
<evidence type="ECO:0000256" key="5">
    <source>
        <dbReference type="SAM" id="MobiDB-lite"/>
    </source>
</evidence>
<dbReference type="EMBL" id="FZON01000002">
    <property type="protein sequence ID" value="SNS02220.1"/>
    <property type="molecule type" value="Genomic_DNA"/>
</dbReference>
<dbReference type="GO" id="GO:0015948">
    <property type="term" value="P:methanogenesis"/>
    <property type="evidence" value="ECO:0007669"/>
    <property type="project" value="UniProtKB-UniRule"/>
</dbReference>
<dbReference type="PIRSF" id="PIRSF037567">
    <property type="entry name" value="MTTB_MeTrfase"/>
    <property type="match status" value="1"/>
</dbReference>
<dbReference type="InterPro" id="IPR010426">
    <property type="entry name" value="MTTB_MeTrfase"/>
</dbReference>
<dbReference type="Gene3D" id="3.20.20.480">
    <property type="entry name" value="Trimethylamine methyltransferase-like"/>
    <property type="match status" value="1"/>
</dbReference>
<dbReference type="EC" id="2.1.1.-" evidence="4"/>
<proteinExistence type="inferred from homology"/>